<keyword evidence="5" id="KW-0648">Protein biosynthesis</keyword>
<dbReference type="PANTHER" id="PTHR42918">
    <property type="entry name" value="LYSYL-TRNA SYNTHETASE"/>
    <property type="match status" value="1"/>
</dbReference>
<dbReference type="SUPFAM" id="SSF55681">
    <property type="entry name" value="Class II aaRS and biotin synthetases"/>
    <property type="match status" value="1"/>
</dbReference>
<evidence type="ECO:0000256" key="1">
    <source>
        <dbReference type="ARBA" id="ARBA00022598"/>
    </source>
</evidence>
<feature type="domain" description="Aminoacyl-transfer RNA synthetases class-II family profile" evidence="4">
    <location>
        <begin position="19"/>
        <end position="313"/>
    </location>
</feature>
<dbReference type="Gene3D" id="3.30.930.10">
    <property type="entry name" value="Bira Bifunctional Protein, Domain 2"/>
    <property type="match status" value="1"/>
</dbReference>
<dbReference type="InterPro" id="IPR018149">
    <property type="entry name" value="Lys-tRNA-synth_II_C"/>
</dbReference>
<gene>
    <name evidence="5" type="primary">epmA</name>
    <name evidence="5" type="ORF">GCM10023151_06640</name>
</gene>
<dbReference type="EMBL" id="BAABFV010000001">
    <property type="protein sequence ID" value="GAA4357548.1"/>
    <property type="molecule type" value="Genomic_DNA"/>
</dbReference>
<proteinExistence type="predicted"/>
<keyword evidence="3" id="KW-0067">ATP-binding</keyword>
<dbReference type="PANTHER" id="PTHR42918:SF6">
    <property type="entry name" value="ELONGATION FACTOR P--(R)-BETA-LYSINE LIGASE"/>
    <property type="match status" value="1"/>
</dbReference>
<evidence type="ECO:0000313" key="5">
    <source>
        <dbReference type="EMBL" id="GAA4357548.1"/>
    </source>
</evidence>
<dbReference type="InterPro" id="IPR006195">
    <property type="entry name" value="aa-tRNA-synth_II"/>
</dbReference>
<dbReference type="PRINTS" id="PR00982">
    <property type="entry name" value="TRNASYNTHLYS"/>
</dbReference>
<dbReference type="InterPro" id="IPR004364">
    <property type="entry name" value="Aa-tRNA-synt_II"/>
</dbReference>
<evidence type="ECO:0000256" key="3">
    <source>
        <dbReference type="ARBA" id="ARBA00022840"/>
    </source>
</evidence>
<dbReference type="InterPro" id="IPR004525">
    <property type="entry name" value="EpmA"/>
</dbReference>
<reference evidence="6" key="1">
    <citation type="journal article" date="2019" name="Int. J. Syst. Evol. Microbiol.">
        <title>The Global Catalogue of Microorganisms (GCM) 10K type strain sequencing project: providing services to taxonomists for standard genome sequencing and annotation.</title>
        <authorList>
            <consortium name="The Broad Institute Genomics Platform"/>
            <consortium name="The Broad Institute Genome Sequencing Center for Infectious Disease"/>
            <person name="Wu L."/>
            <person name="Ma J."/>
        </authorList>
    </citation>
    <scope>NUCLEOTIDE SEQUENCE [LARGE SCALE GENOMIC DNA]</scope>
    <source>
        <strain evidence="6">JCM 17728</strain>
    </source>
</reference>
<dbReference type="GO" id="GO:0003746">
    <property type="term" value="F:translation elongation factor activity"/>
    <property type="evidence" value="ECO:0007669"/>
    <property type="project" value="UniProtKB-KW"/>
</dbReference>
<accession>A0ABP8IFQ4</accession>
<keyword evidence="2" id="KW-0547">Nucleotide-binding</keyword>
<dbReference type="NCBIfam" id="NF006828">
    <property type="entry name" value="PRK09350.1"/>
    <property type="match status" value="1"/>
</dbReference>
<dbReference type="NCBIfam" id="TIGR00462">
    <property type="entry name" value="genX"/>
    <property type="match status" value="1"/>
</dbReference>
<keyword evidence="6" id="KW-1185">Reference proteome</keyword>
<comment type="caution">
    <text evidence="5">The sequence shown here is derived from an EMBL/GenBank/DDBJ whole genome shotgun (WGS) entry which is preliminary data.</text>
</comment>
<evidence type="ECO:0000256" key="2">
    <source>
        <dbReference type="ARBA" id="ARBA00022741"/>
    </source>
</evidence>
<organism evidence="5 6">
    <name type="scientific">Kangiella marina</name>
    <dbReference type="NCBI Taxonomy" id="1079178"/>
    <lineage>
        <taxon>Bacteria</taxon>
        <taxon>Pseudomonadati</taxon>
        <taxon>Pseudomonadota</taxon>
        <taxon>Gammaproteobacteria</taxon>
        <taxon>Kangiellales</taxon>
        <taxon>Kangiellaceae</taxon>
        <taxon>Kangiella</taxon>
    </lineage>
</organism>
<evidence type="ECO:0000313" key="6">
    <source>
        <dbReference type="Proteomes" id="UP001501011"/>
    </source>
</evidence>
<dbReference type="PROSITE" id="PS50862">
    <property type="entry name" value="AA_TRNA_LIGASE_II"/>
    <property type="match status" value="1"/>
</dbReference>
<keyword evidence="5" id="KW-0251">Elongation factor</keyword>
<protein>
    <submittedName>
        <fullName evidence="5">Elongation factor P--(R)-beta-lysine ligase</fullName>
    </submittedName>
</protein>
<keyword evidence="1 5" id="KW-0436">Ligase</keyword>
<dbReference type="Pfam" id="PF00152">
    <property type="entry name" value="tRNA-synt_2"/>
    <property type="match status" value="1"/>
</dbReference>
<dbReference type="RefSeq" id="WP_345291779.1">
    <property type="nucleotide sequence ID" value="NZ_BAABFV010000001.1"/>
</dbReference>
<evidence type="ECO:0000259" key="4">
    <source>
        <dbReference type="PROSITE" id="PS50862"/>
    </source>
</evidence>
<dbReference type="Proteomes" id="UP001501011">
    <property type="component" value="Unassembled WGS sequence"/>
</dbReference>
<dbReference type="InterPro" id="IPR045864">
    <property type="entry name" value="aa-tRNA-synth_II/BPL/LPL"/>
</dbReference>
<name>A0ABP8IFQ4_9GAMM</name>
<dbReference type="GO" id="GO:0016874">
    <property type="term" value="F:ligase activity"/>
    <property type="evidence" value="ECO:0007669"/>
    <property type="project" value="UniProtKB-KW"/>
</dbReference>
<sequence>MPNWKPTSSIETLKARAMIMARVRQFFAERDILEVETPLLSQHSVTDRYMKSFQVKDFMGGDGYLQTSPEYAMKRLLAAGSGSIYQICKAFRQDELGTRHNPEFTMLEWYVEGFDHYQLFDQVFELLNFLSQKPLTLSRFSYQEAFEQHLKINPFTISNQDLAVLGRELLGELPDGLERDDYLALLFEDRIEPVLGLGDEVSFIHSYPVSQAALARVDTDNPAAACRFEVYWRGVELANGFYELTDSDEQRQRFVADNQWRKENGLPKVSIDERLIAALNVGLPECAGVALGLDRLIMILLELSDLTEVVAFPADRA</sequence>